<comment type="pathway">
    <text evidence="4">Protein modification; protein glycosylation.</text>
</comment>
<organism evidence="20 21">
    <name type="scientific">Streblomastix strix</name>
    <dbReference type="NCBI Taxonomy" id="222440"/>
    <lineage>
        <taxon>Eukaryota</taxon>
        <taxon>Metamonada</taxon>
        <taxon>Preaxostyla</taxon>
        <taxon>Oxymonadida</taxon>
        <taxon>Streblomastigidae</taxon>
        <taxon>Streblomastix</taxon>
    </lineage>
</organism>
<evidence type="ECO:0000256" key="7">
    <source>
        <dbReference type="ARBA" id="ARBA00022676"/>
    </source>
</evidence>
<reference evidence="20 21" key="1">
    <citation type="submission" date="2019-03" db="EMBL/GenBank/DDBJ databases">
        <title>Single cell metagenomics reveals metabolic interactions within the superorganism composed of flagellate Streblomastix strix and complex community of Bacteroidetes bacteria on its surface.</title>
        <authorList>
            <person name="Treitli S.C."/>
            <person name="Kolisko M."/>
            <person name="Husnik F."/>
            <person name="Keeling P."/>
            <person name="Hampl V."/>
        </authorList>
    </citation>
    <scope>NUCLEOTIDE SEQUENCE [LARGE SCALE GENOMIC DNA]</scope>
    <source>
        <strain evidence="20">ST1C</strain>
    </source>
</reference>
<comment type="cofactor">
    <cofactor evidence="2">
        <name>Mg(2+)</name>
        <dbReference type="ChEBI" id="CHEBI:18420"/>
    </cofactor>
</comment>
<dbReference type="Proteomes" id="UP000324800">
    <property type="component" value="Unassembled WGS sequence"/>
</dbReference>
<keyword evidence="11" id="KW-0460">Magnesium</keyword>
<comment type="cofactor">
    <cofactor evidence="1">
        <name>Mn(2+)</name>
        <dbReference type="ChEBI" id="CHEBI:29035"/>
    </cofactor>
</comment>
<dbReference type="EMBL" id="SNRW01009555">
    <property type="protein sequence ID" value="KAA6377825.1"/>
    <property type="molecule type" value="Genomic_DNA"/>
</dbReference>
<keyword evidence="8 20" id="KW-0808">Transferase</keyword>
<dbReference type="OrthoDB" id="10261066at2759"/>
<name>A0A5J4V6W3_9EUKA</name>
<evidence type="ECO:0000256" key="15">
    <source>
        <dbReference type="ARBA" id="ARBA00048829"/>
    </source>
</evidence>
<feature type="transmembrane region" description="Helical" evidence="17">
    <location>
        <begin position="558"/>
        <end position="581"/>
    </location>
</feature>
<feature type="domain" description="STT3/PglB/AglB core" evidence="19">
    <location>
        <begin position="641"/>
        <end position="696"/>
    </location>
</feature>
<evidence type="ECO:0000313" key="21">
    <source>
        <dbReference type="Proteomes" id="UP000324800"/>
    </source>
</evidence>
<keyword evidence="9 17" id="KW-0812">Transmembrane</keyword>
<keyword evidence="7" id="KW-0328">Glycosyltransferase</keyword>
<evidence type="ECO:0000256" key="3">
    <source>
        <dbReference type="ARBA" id="ARBA00004127"/>
    </source>
</evidence>
<dbReference type="GO" id="GO:0046872">
    <property type="term" value="F:metal ion binding"/>
    <property type="evidence" value="ECO:0007669"/>
    <property type="project" value="UniProtKB-KW"/>
</dbReference>
<feature type="domain" description="Oligosaccharyl transferase STT3 N-terminal" evidence="18">
    <location>
        <begin position="20"/>
        <end position="387"/>
    </location>
</feature>
<evidence type="ECO:0000256" key="9">
    <source>
        <dbReference type="ARBA" id="ARBA00022692"/>
    </source>
</evidence>
<keyword evidence="16" id="KW-0175">Coiled coil</keyword>
<feature type="coiled-coil region" evidence="16">
    <location>
        <begin position="378"/>
        <end position="408"/>
    </location>
</feature>
<dbReference type="UniPathway" id="UPA00378"/>
<feature type="transmembrane region" description="Helical" evidence="17">
    <location>
        <begin position="172"/>
        <end position="205"/>
    </location>
</feature>
<protein>
    <recommendedName>
        <fullName evidence="6">dolichyl-diphosphooligosaccharide--protein glycotransferase</fullName>
        <ecNumber evidence="6">2.4.99.18</ecNumber>
    </recommendedName>
</protein>
<evidence type="ECO:0000256" key="12">
    <source>
        <dbReference type="ARBA" id="ARBA00022989"/>
    </source>
</evidence>
<evidence type="ECO:0000256" key="13">
    <source>
        <dbReference type="ARBA" id="ARBA00023136"/>
    </source>
</evidence>
<proteinExistence type="inferred from homology"/>
<evidence type="ECO:0000256" key="5">
    <source>
        <dbReference type="ARBA" id="ARBA00010810"/>
    </source>
</evidence>
<feature type="transmembrane region" description="Helical" evidence="17">
    <location>
        <begin position="89"/>
        <end position="105"/>
    </location>
</feature>
<dbReference type="Gene3D" id="3.40.50.12610">
    <property type="match status" value="1"/>
</dbReference>
<feature type="transmembrane region" description="Helical" evidence="17">
    <location>
        <begin position="270"/>
        <end position="288"/>
    </location>
</feature>
<evidence type="ECO:0000256" key="1">
    <source>
        <dbReference type="ARBA" id="ARBA00001936"/>
    </source>
</evidence>
<gene>
    <name evidence="20" type="ORF">EZS28_026647</name>
</gene>
<comment type="similarity">
    <text evidence="5">Belongs to the STT3 family.</text>
</comment>
<evidence type="ECO:0000256" key="17">
    <source>
        <dbReference type="SAM" id="Phobius"/>
    </source>
</evidence>
<feature type="transmembrane region" description="Helical" evidence="17">
    <location>
        <begin position="452"/>
        <end position="471"/>
    </location>
</feature>
<feature type="transmembrane region" description="Helical" evidence="17">
    <location>
        <begin position="243"/>
        <end position="264"/>
    </location>
</feature>
<keyword evidence="14" id="KW-0464">Manganese</keyword>
<evidence type="ECO:0000256" key="6">
    <source>
        <dbReference type="ARBA" id="ARBA00012605"/>
    </source>
</evidence>
<dbReference type="GO" id="GO:0004579">
    <property type="term" value="F:dolichyl-diphosphooligosaccharide-protein glycotransferase activity"/>
    <property type="evidence" value="ECO:0007669"/>
    <property type="project" value="UniProtKB-EC"/>
</dbReference>
<evidence type="ECO:0000256" key="16">
    <source>
        <dbReference type="SAM" id="Coils"/>
    </source>
</evidence>
<dbReference type="PROSITE" id="PS51257">
    <property type="entry name" value="PROKAR_LIPOPROTEIN"/>
    <property type="match status" value="1"/>
</dbReference>
<accession>A0A5J4V6W3</accession>
<dbReference type="GO" id="GO:0012505">
    <property type="term" value="C:endomembrane system"/>
    <property type="evidence" value="ECO:0007669"/>
    <property type="project" value="UniProtKB-SubCell"/>
</dbReference>
<evidence type="ECO:0000256" key="8">
    <source>
        <dbReference type="ARBA" id="ARBA00022679"/>
    </source>
</evidence>
<dbReference type="EC" id="2.4.99.18" evidence="6"/>
<keyword evidence="13 17" id="KW-0472">Membrane</keyword>
<dbReference type="Pfam" id="PF21436">
    <property type="entry name" value="STT3-PglB_core"/>
    <property type="match status" value="1"/>
</dbReference>
<comment type="catalytic activity">
    <reaction evidence="15">
        <text>a di-trans,poly-cis-dolichyl diphosphooligosaccharide + L-asparaginyl-[protein] = N(4)-(oligosaccharide-(1-&gt;4)-N-acetyl-beta-D-glucosaminyl-(1-&gt;4)-N-acetyl-beta-D-glucosaminyl)-L-asparaginyl-[protein] + a di-trans,poly-cis-dolichyl diphosphate + H(+)</text>
        <dbReference type="Rhea" id="RHEA:22980"/>
        <dbReference type="Rhea" id="RHEA-COMP:12804"/>
        <dbReference type="Rhea" id="RHEA-COMP:12805"/>
        <dbReference type="Rhea" id="RHEA-COMP:19506"/>
        <dbReference type="Rhea" id="RHEA-COMP:19509"/>
        <dbReference type="ChEBI" id="CHEBI:15378"/>
        <dbReference type="ChEBI" id="CHEBI:50347"/>
        <dbReference type="ChEBI" id="CHEBI:57497"/>
        <dbReference type="ChEBI" id="CHEBI:57570"/>
        <dbReference type="ChEBI" id="CHEBI:132529"/>
        <dbReference type="EC" id="2.4.99.18"/>
    </reaction>
</comment>
<keyword evidence="10" id="KW-0479">Metal-binding</keyword>
<evidence type="ECO:0000313" key="20">
    <source>
        <dbReference type="EMBL" id="KAA6377825.1"/>
    </source>
</evidence>
<comment type="caution">
    <text evidence="20">The sequence shown here is derived from an EMBL/GenBank/DDBJ whole genome shotgun (WGS) entry which is preliminary data.</text>
</comment>
<dbReference type="PANTHER" id="PTHR13872">
    <property type="entry name" value="DOLICHYL-DIPHOSPHOOLIGOSACCHARIDE--PROTEIN GLYCOSYLTRANSFERASE SUBUNIT"/>
    <property type="match status" value="1"/>
</dbReference>
<dbReference type="GO" id="GO:0016020">
    <property type="term" value="C:membrane"/>
    <property type="evidence" value="ECO:0007669"/>
    <property type="project" value="InterPro"/>
</dbReference>
<dbReference type="AlphaFoldDB" id="A0A5J4V6W3"/>
<dbReference type="InterPro" id="IPR003674">
    <property type="entry name" value="Oligo_trans_STT3"/>
</dbReference>
<feature type="transmembrane region" description="Helical" evidence="17">
    <location>
        <begin position="12"/>
        <end position="34"/>
    </location>
</feature>
<feature type="transmembrane region" description="Helical" evidence="17">
    <location>
        <begin position="362"/>
        <end position="383"/>
    </location>
</feature>
<evidence type="ECO:0000259" key="18">
    <source>
        <dbReference type="Pfam" id="PF02516"/>
    </source>
</evidence>
<comment type="subcellular location">
    <subcellularLocation>
        <location evidence="3">Endomembrane system</location>
        <topology evidence="3">Multi-pass membrane protein</topology>
    </subcellularLocation>
</comment>
<sequence>MQKTQKKEQNFVFRLLFGNLSTLILVIACALAFIPRLFSVVRYESVIHEFDPYFNYRSSQYLVKEGIYKFHNWFDERAWYPLGRIVGETVYPGLMWSAAVIYKAMQWIGIPIDVRNSCVLVSPIWAVFTVLVAYYITKTVWNKKAALITAILVSLVPGYMSRSVGGSFDNECISIFALLAVFALWIKTVQTGSVFTGLLCSIAYFYMASAWGGYVFIINLIPLYVLAMLVMGRYSVRLHVAYTTFYILGILLSMQIQFVSFMPVQSGEHLAAFAVFVIINLVSFLRFLSKQMKWEHFIKSIKYAGITIGVILVLILVVLSTTKYITPWTGRFYNLLHPTYAKDHIPIISSVSEHQPTAWPHYFFDLHLVGIIFTGGLLLGFNVMRKEKEQEKEELEEREKKIKEEGKVRIGEKDIDSLHTEIKIETQEQKERRQRLEQFVSSNTSVARKNDGLLFVIVYGAASFYFSGVMVRLMLALAPVACIVTSFALERVGTIAVEMLDDLAASNKGKSKGIWVKIAKFFVTDNEQVESDGQGKETSVGNRIRAQRTEKSGINSILSLRVLLPLGILLFLGICFIVYGYHCLWVASTAYSSPSIVLAWGREEWIPESNNTQKRYVRVMVDDFREAYGWLRHNTDVNAKVMSWWDYGYQLSAVANRTVIVDNNTWNNSHIATVGMAMSSNEDDAYPVLQMLEVDYLLVIFGGISGYSGDDINKFLWMVRIGGGVFPRIEEKDYLSKRGEYRVDSEGGKALLNCTLYKMCYYDFGKITTRSEQPPGFDLARNMEIGNKDIKFKHLEEVYTSERWITRIFRVKKEDAF</sequence>
<dbReference type="InterPro" id="IPR048999">
    <property type="entry name" value="STT3-PglB_core"/>
</dbReference>
<feature type="transmembrane region" description="Helical" evidence="17">
    <location>
        <begin position="211"/>
        <end position="231"/>
    </location>
</feature>
<dbReference type="InterPro" id="IPR048307">
    <property type="entry name" value="STT3_N"/>
</dbReference>
<feature type="transmembrane region" description="Helical" evidence="17">
    <location>
        <begin position="300"/>
        <end position="319"/>
    </location>
</feature>
<evidence type="ECO:0000256" key="2">
    <source>
        <dbReference type="ARBA" id="ARBA00001946"/>
    </source>
</evidence>
<dbReference type="Pfam" id="PF02516">
    <property type="entry name" value="STT3"/>
    <property type="match status" value="1"/>
</dbReference>
<evidence type="ECO:0000256" key="4">
    <source>
        <dbReference type="ARBA" id="ARBA00004922"/>
    </source>
</evidence>
<evidence type="ECO:0000259" key="19">
    <source>
        <dbReference type="Pfam" id="PF21436"/>
    </source>
</evidence>
<evidence type="ECO:0000256" key="14">
    <source>
        <dbReference type="ARBA" id="ARBA00023211"/>
    </source>
</evidence>
<keyword evidence="12 17" id="KW-1133">Transmembrane helix</keyword>
<dbReference type="PANTHER" id="PTHR13872:SF1">
    <property type="entry name" value="DOLICHYL-DIPHOSPHOOLIGOSACCHARIDE--PROTEIN GLYCOSYLTRANSFERASE SUBUNIT STT3B"/>
    <property type="match status" value="1"/>
</dbReference>
<evidence type="ECO:0000256" key="11">
    <source>
        <dbReference type="ARBA" id="ARBA00022842"/>
    </source>
</evidence>
<evidence type="ECO:0000256" key="10">
    <source>
        <dbReference type="ARBA" id="ARBA00022723"/>
    </source>
</evidence>
<feature type="transmembrane region" description="Helical" evidence="17">
    <location>
        <begin position="143"/>
        <end position="160"/>
    </location>
</feature>
<feature type="transmembrane region" description="Helical" evidence="17">
    <location>
        <begin position="117"/>
        <end position="137"/>
    </location>
</feature>